<dbReference type="EMBL" id="CP089983">
    <property type="protein sequence ID" value="WXB10609.1"/>
    <property type="molecule type" value="Genomic_DNA"/>
</dbReference>
<name>A0ABZ2LI21_9BACT</name>
<sequence length="507" mass="54285">MGRWLLVIACALCTHLGALGAGFLWLDHAHIEEGLAIFPPSHWHEAFTQGFAGTGFYRPLMALSLSIDALAGTPLAFHATSLAWHAAASAMVVAAADALGLSRRAATLAGILFAVHPLADLPANAIAFRSEAMVVVALLALVVFHVRERPIAAAAALLAGALTKEVALVLAPLFLVALGGLPKRRRTWLAEGGALVAALALRLAFAPSWRASHEAMSVSEAIGTRLASLAKGAGAVLFPLDRHVCDAFRITPVWHPMSLLGLAIAVALARLAVRRRGPALLLALALLPSLQLVPIMRWWSPHYFYVPLTFAAMLAAEALDRLPRRASVAAGALAAAFAALSLVDARRFHDDESLWRPEVAAQPACREGQFYLADADRQAHRFAAAAKKYEAALAPWPGVLAFVDRTAALENMGTTYIALRRFADAKTAFRTALTGTNDPRRRRELTHDLAGATLEGGDPAEAERLLAPETTRPDAFPESLTLRARALHDLGRNDEARELLARLPRAH</sequence>
<protein>
    <recommendedName>
        <fullName evidence="4">Glycosyltransferase RgtA/B/C/D-like domain-containing protein</fullName>
    </recommendedName>
</protein>
<organism evidence="2 3">
    <name type="scientific">Pendulispora rubella</name>
    <dbReference type="NCBI Taxonomy" id="2741070"/>
    <lineage>
        <taxon>Bacteria</taxon>
        <taxon>Pseudomonadati</taxon>
        <taxon>Myxococcota</taxon>
        <taxon>Myxococcia</taxon>
        <taxon>Myxococcales</taxon>
        <taxon>Sorangiineae</taxon>
        <taxon>Pendulisporaceae</taxon>
        <taxon>Pendulispora</taxon>
    </lineage>
</organism>
<reference evidence="2" key="1">
    <citation type="submission" date="2021-12" db="EMBL/GenBank/DDBJ databases">
        <title>Discovery of the Pendulisporaceae a myxobacterial family with distinct sporulation behavior and unique specialized metabolism.</title>
        <authorList>
            <person name="Garcia R."/>
            <person name="Popoff A."/>
            <person name="Bader C.D."/>
            <person name="Loehr J."/>
            <person name="Walesch S."/>
            <person name="Walt C."/>
            <person name="Boldt J."/>
            <person name="Bunk B."/>
            <person name="Haeckl F.J.F.P.J."/>
            <person name="Gunesch A.P."/>
            <person name="Birkelbach J."/>
            <person name="Nuebel U."/>
            <person name="Pietschmann T."/>
            <person name="Bach T."/>
            <person name="Mueller R."/>
        </authorList>
    </citation>
    <scope>NUCLEOTIDE SEQUENCE</scope>
    <source>
        <strain evidence="2">MSr11367</strain>
    </source>
</reference>
<evidence type="ECO:0008006" key="4">
    <source>
        <dbReference type="Google" id="ProtNLM"/>
    </source>
</evidence>
<feature type="transmembrane region" description="Helical" evidence="1">
    <location>
        <begin position="253"/>
        <end position="272"/>
    </location>
</feature>
<dbReference type="InterPro" id="IPR052384">
    <property type="entry name" value="TMTC_O-mannosyltransferase"/>
</dbReference>
<proteinExistence type="predicted"/>
<dbReference type="Proteomes" id="UP001374803">
    <property type="component" value="Chromosome"/>
</dbReference>
<accession>A0ABZ2LI21</accession>
<feature type="transmembrane region" description="Helical" evidence="1">
    <location>
        <begin position="151"/>
        <end position="176"/>
    </location>
</feature>
<evidence type="ECO:0000256" key="1">
    <source>
        <dbReference type="SAM" id="Phobius"/>
    </source>
</evidence>
<gene>
    <name evidence="2" type="ORF">LVJ94_25700</name>
</gene>
<dbReference type="Gene3D" id="1.25.40.10">
    <property type="entry name" value="Tetratricopeptide repeat domain"/>
    <property type="match status" value="1"/>
</dbReference>
<feature type="transmembrane region" description="Helical" evidence="1">
    <location>
        <begin position="326"/>
        <end position="343"/>
    </location>
</feature>
<dbReference type="PANTHER" id="PTHR44216:SF3">
    <property type="entry name" value="PROTEIN O-MANNOSYL-TRANSFERASE TMTC2"/>
    <property type="match status" value="1"/>
</dbReference>
<keyword evidence="3" id="KW-1185">Reference proteome</keyword>
<feature type="transmembrane region" description="Helical" evidence="1">
    <location>
        <begin position="279"/>
        <end position="296"/>
    </location>
</feature>
<evidence type="ECO:0000313" key="2">
    <source>
        <dbReference type="EMBL" id="WXB10609.1"/>
    </source>
</evidence>
<keyword evidence="1" id="KW-1133">Transmembrane helix</keyword>
<feature type="transmembrane region" description="Helical" evidence="1">
    <location>
        <begin position="188"/>
        <end position="209"/>
    </location>
</feature>
<dbReference type="RefSeq" id="WP_394840284.1">
    <property type="nucleotide sequence ID" value="NZ_CP089929.1"/>
</dbReference>
<keyword evidence="1" id="KW-0812">Transmembrane</keyword>
<evidence type="ECO:0000313" key="3">
    <source>
        <dbReference type="Proteomes" id="UP001374803"/>
    </source>
</evidence>
<keyword evidence="1" id="KW-0472">Membrane</keyword>
<dbReference type="SUPFAM" id="SSF48452">
    <property type="entry name" value="TPR-like"/>
    <property type="match status" value="1"/>
</dbReference>
<dbReference type="PANTHER" id="PTHR44216">
    <property type="entry name" value="PROTEIN O-MANNOSYL-TRANSFERASE TMTC2"/>
    <property type="match status" value="1"/>
</dbReference>
<dbReference type="InterPro" id="IPR011990">
    <property type="entry name" value="TPR-like_helical_dom_sf"/>
</dbReference>
<feature type="transmembrane region" description="Helical" evidence="1">
    <location>
        <begin position="123"/>
        <end position="145"/>
    </location>
</feature>